<proteinExistence type="predicted"/>
<dbReference type="Pfam" id="PF08054">
    <property type="entry name" value="Leu_leader"/>
    <property type="match status" value="1"/>
</dbReference>
<keyword evidence="3" id="KW-0028">Amino-acid biosynthesis</keyword>
<dbReference type="EMBL" id="JAHVXZ010000002">
    <property type="protein sequence ID" value="MBW1256864.1"/>
    <property type="molecule type" value="Genomic_DNA"/>
</dbReference>
<evidence type="ECO:0000256" key="1">
    <source>
        <dbReference type="ARBA" id="ARBA00003193"/>
    </source>
</evidence>
<evidence type="ECO:0000313" key="7">
    <source>
        <dbReference type="Proteomes" id="UP001197236"/>
    </source>
</evidence>
<dbReference type="GeneID" id="99738286"/>
<evidence type="ECO:0000256" key="4">
    <source>
        <dbReference type="ARBA" id="ARBA00023304"/>
    </source>
</evidence>
<evidence type="ECO:0000256" key="5">
    <source>
        <dbReference type="ARBA" id="ARBA00033057"/>
    </source>
</evidence>
<comment type="caution">
    <text evidence="6">The sequence shown here is derived from an EMBL/GenBank/DDBJ whole genome shotgun (WGS) entry which is preliminary data.</text>
</comment>
<evidence type="ECO:0000313" key="6">
    <source>
        <dbReference type="EMBL" id="MBW1256864.1"/>
    </source>
</evidence>
<reference evidence="6 7" key="1">
    <citation type="submission" date="2021-07" db="EMBL/GenBank/DDBJ databases">
        <title>A novel phosphonate cluster across the Pantoea species complex is important for pathogenicity in onion.</title>
        <authorList>
            <person name="Zhao M."/>
            <person name="Stice S."/>
            <person name="Shin G.Y."/>
            <person name="Coutinho T."/>
            <person name="Gitaitis R."/>
            <person name="Kvitko B."/>
            <person name="Dutta B."/>
        </authorList>
    </citation>
    <scope>NUCLEOTIDE SEQUENCE [LARGE SCALE GENOMIC DNA]</scope>
    <source>
        <strain evidence="6 7">BD 382</strain>
    </source>
</reference>
<name>A0ABS6VC45_9GAMM</name>
<sequence length="27" mass="3075">MSRSFRLSGLLLNATYVRGRLVGEIKH</sequence>
<protein>
    <recommendedName>
        <fullName evidence="2">leu operon leader peptide</fullName>
    </recommendedName>
    <alternativeName>
        <fullName evidence="5">leu operon attenuator peptide</fullName>
    </alternativeName>
</protein>
<keyword evidence="4" id="KW-0100">Branched-chain amino acid biosynthesis</keyword>
<organism evidence="6 7">
    <name type="scientific">Pantoea allii</name>
    <dbReference type="NCBI Taxonomy" id="574096"/>
    <lineage>
        <taxon>Bacteria</taxon>
        <taxon>Pseudomonadati</taxon>
        <taxon>Pseudomonadota</taxon>
        <taxon>Gammaproteobacteria</taxon>
        <taxon>Enterobacterales</taxon>
        <taxon>Erwiniaceae</taxon>
        <taxon>Pantoea</taxon>
    </lineage>
</organism>
<evidence type="ECO:0000256" key="3">
    <source>
        <dbReference type="ARBA" id="ARBA00022605"/>
    </source>
</evidence>
<dbReference type="Proteomes" id="UP001197236">
    <property type="component" value="Unassembled WGS sequence"/>
</dbReference>
<dbReference type="InterPro" id="IPR012570">
    <property type="entry name" value="Leu_leader"/>
</dbReference>
<keyword evidence="7" id="KW-1185">Reference proteome</keyword>
<evidence type="ECO:0000256" key="2">
    <source>
        <dbReference type="ARBA" id="ARBA00014218"/>
    </source>
</evidence>
<dbReference type="RefSeq" id="WP_109716544.1">
    <property type="nucleotide sequence ID" value="NZ_CP125958.1"/>
</dbReference>
<comment type="function">
    <text evidence="1">Involved in control of the biosynthesis of leucine.</text>
</comment>
<accession>A0ABS6VC45</accession>
<gene>
    <name evidence="6" type="primary">leuL</name>
    <name evidence="6" type="ORF">KYI95_06560</name>
</gene>